<keyword evidence="2" id="KW-0732">Signal</keyword>
<evidence type="ECO:0000313" key="4">
    <source>
        <dbReference type="Proteomes" id="UP001352263"/>
    </source>
</evidence>
<feature type="region of interest" description="Disordered" evidence="1">
    <location>
        <begin position="30"/>
        <end position="69"/>
    </location>
</feature>
<feature type="compositionally biased region" description="Low complexity" evidence="1">
    <location>
        <begin position="33"/>
        <end position="47"/>
    </location>
</feature>
<keyword evidence="4" id="KW-1185">Reference proteome</keyword>
<dbReference type="RefSeq" id="WP_326508941.1">
    <property type="nucleotide sequence ID" value="NZ_JAWIIV010000027.1"/>
</dbReference>
<evidence type="ECO:0000313" key="3">
    <source>
        <dbReference type="EMBL" id="MEC4722266.1"/>
    </source>
</evidence>
<comment type="caution">
    <text evidence="3">The sequence shown here is derived from an EMBL/GenBank/DDBJ whole genome shotgun (WGS) entry which is preliminary data.</text>
</comment>
<protein>
    <submittedName>
        <fullName evidence="3">Uncharacterized protein</fullName>
    </submittedName>
</protein>
<proteinExistence type="predicted"/>
<accession>A0ABU6JF23</accession>
<gene>
    <name evidence="3" type="ORF">RY831_24180</name>
</gene>
<sequence>MKNTLTTLLATLLATLSLSAIAGRDLQTLTQTGNSNQAPQQQNGQPQDTSKDMEQMMKSCAEMMNKASK</sequence>
<name>A0ABU6JF23_9BURK</name>
<feature type="chain" id="PRO_5046866504" evidence="2">
    <location>
        <begin position="23"/>
        <end position="69"/>
    </location>
</feature>
<evidence type="ECO:0000256" key="2">
    <source>
        <dbReference type="SAM" id="SignalP"/>
    </source>
</evidence>
<evidence type="ECO:0000256" key="1">
    <source>
        <dbReference type="SAM" id="MobiDB-lite"/>
    </source>
</evidence>
<feature type="signal peptide" evidence="2">
    <location>
        <begin position="1"/>
        <end position="22"/>
    </location>
</feature>
<dbReference type="Proteomes" id="UP001352263">
    <property type="component" value="Unassembled WGS sequence"/>
</dbReference>
<reference evidence="3 4" key="1">
    <citation type="submission" date="2023-10" db="EMBL/GenBank/DDBJ databases">
        <title>Noviherbaspirillum sp. CPCC 100848 genome assembly.</title>
        <authorList>
            <person name="Li X.Y."/>
            <person name="Fang X.M."/>
        </authorList>
    </citation>
    <scope>NUCLEOTIDE SEQUENCE [LARGE SCALE GENOMIC DNA]</scope>
    <source>
        <strain evidence="3 4">CPCC 100848</strain>
    </source>
</reference>
<dbReference type="EMBL" id="JAWIIV010000027">
    <property type="protein sequence ID" value="MEC4722266.1"/>
    <property type="molecule type" value="Genomic_DNA"/>
</dbReference>
<organism evidence="3 4">
    <name type="scientific">Noviherbaspirillum album</name>
    <dbReference type="NCBI Taxonomy" id="3080276"/>
    <lineage>
        <taxon>Bacteria</taxon>
        <taxon>Pseudomonadati</taxon>
        <taxon>Pseudomonadota</taxon>
        <taxon>Betaproteobacteria</taxon>
        <taxon>Burkholderiales</taxon>
        <taxon>Oxalobacteraceae</taxon>
        <taxon>Noviherbaspirillum</taxon>
    </lineage>
</organism>